<gene>
    <name evidence="1" type="ORF">HKX02_10605</name>
</gene>
<organism evidence="1 2">
    <name type="scientific">Ochrobactrum soli</name>
    <dbReference type="NCBI Taxonomy" id="2448455"/>
    <lineage>
        <taxon>Bacteria</taxon>
        <taxon>Pseudomonadati</taxon>
        <taxon>Pseudomonadota</taxon>
        <taxon>Alphaproteobacteria</taxon>
        <taxon>Hyphomicrobiales</taxon>
        <taxon>Brucellaceae</taxon>
        <taxon>Brucella/Ochrobactrum group</taxon>
        <taxon>Ochrobactrum</taxon>
    </lineage>
</organism>
<dbReference type="Proteomes" id="UP000574931">
    <property type="component" value="Unassembled WGS sequence"/>
</dbReference>
<dbReference type="RefSeq" id="WP_171318042.1">
    <property type="nucleotide sequence ID" value="NZ_JABFCY010000005.1"/>
</dbReference>
<keyword evidence="2" id="KW-1185">Reference proteome</keyword>
<sequence length="58" mass="6471">MVAVFVSFVRGMFWDCNQSVRFFAPSDEVLLDDKQLVLKALSGNFDPGNLFAMGTLPE</sequence>
<accession>A0A849KQ70</accession>
<comment type="caution">
    <text evidence="1">The sequence shown here is derived from an EMBL/GenBank/DDBJ whole genome shotgun (WGS) entry which is preliminary data.</text>
</comment>
<dbReference type="AlphaFoldDB" id="A0A849KQ70"/>
<evidence type="ECO:0000313" key="1">
    <source>
        <dbReference type="EMBL" id="NNU60709.1"/>
    </source>
</evidence>
<reference evidence="1 2" key="1">
    <citation type="submission" date="2020-05" db="EMBL/GenBank/DDBJ databases">
        <title>Draft Genome Sequence of Ochrobactrum soli Isolated from Stable Fly Gut.</title>
        <authorList>
            <person name="Pileggi M.T."/>
            <person name="Vazhakkala L.J."/>
            <person name="Wong C.N."/>
        </authorList>
    </citation>
    <scope>NUCLEOTIDE SEQUENCE [LARGE SCALE GENOMIC DNA]</scope>
    <source>
        <strain evidence="1 2">MTP-C0764</strain>
    </source>
</reference>
<dbReference type="EMBL" id="JABFCY010000005">
    <property type="protein sequence ID" value="NNU60709.1"/>
    <property type="molecule type" value="Genomic_DNA"/>
</dbReference>
<name>A0A849KQ70_9HYPH</name>
<protein>
    <submittedName>
        <fullName evidence="1">Uncharacterized protein</fullName>
    </submittedName>
</protein>
<proteinExistence type="predicted"/>
<evidence type="ECO:0000313" key="2">
    <source>
        <dbReference type="Proteomes" id="UP000574931"/>
    </source>
</evidence>